<proteinExistence type="predicted"/>
<organism evidence="1 2">
    <name type="scientific">Ensete ventricosum</name>
    <name type="common">Abyssinian banana</name>
    <name type="synonym">Musa ensete</name>
    <dbReference type="NCBI Taxonomy" id="4639"/>
    <lineage>
        <taxon>Eukaryota</taxon>
        <taxon>Viridiplantae</taxon>
        <taxon>Streptophyta</taxon>
        <taxon>Embryophyta</taxon>
        <taxon>Tracheophyta</taxon>
        <taxon>Spermatophyta</taxon>
        <taxon>Magnoliopsida</taxon>
        <taxon>Liliopsida</taxon>
        <taxon>Zingiberales</taxon>
        <taxon>Musaceae</taxon>
        <taxon>Ensete</taxon>
    </lineage>
</organism>
<comment type="caution">
    <text evidence="1">The sequence shown here is derived from an EMBL/GenBank/DDBJ whole genome shotgun (WGS) entry which is preliminary data.</text>
</comment>
<dbReference type="AlphaFoldDB" id="A0A426Z9V4"/>
<evidence type="ECO:0000313" key="2">
    <source>
        <dbReference type="Proteomes" id="UP000287651"/>
    </source>
</evidence>
<reference evidence="1 2" key="1">
    <citation type="journal article" date="2014" name="Agronomy (Basel)">
        <title>A Draft Genome Sequence for Ensete ventricosum, the Drought-Tolerant Tree Against Hunger.</title>
        <authorList>
            <person name="Harrison J."/>
            <person name="Moore K.A."/>
            <person name="Paszkiewicz K."/>
            <person name="Jones T."/>
            <person name="Grant M."/>
            <person name="Ambacheew D."/>
            <person name="Muzemil S."/>
            <person name="Studholme D.J."/>
        </authorList>
    </citation>
    <scope>NUCLEOTIDE SEQUENCE [LARGE SCALE GENOMIC DNA]</scope>
</reference>
<dbReference type="EMBL" id="AMZH03007662">
    <property type="protein sequence ID" value="RRT60739.1"/>
    <property type="molecule type" value="Genomic_DNA"/>
</dbReference>
<gene>
    <name evidence="1" type="ORF">B296_00009573</name>
</gene>
<protein>
    <submittedName>
        <fullName evidence="1">Uncharacterized protein</fullName>
    </submittedName>
</protein>
<name>A0A426Z9V4_ENSVE</name>
<accession>A0A426Z9V4</accession>
<sequence length="218" mass="24341">PRHVALSHRYGKAVRPSFTAGKVRPPPAFSNTGCPPAFEVYLRDQSVQFYPVACISTVSIQGAVRPTLSSPPDQSVQFKRGPSRWKALINRWRSDPCSLGPESTASATVRARYGTNFPLFIREITYFLSVVKRQLLSSFLRDDPSFPSTSSSSAGITIVGFYLRRFNRWLCHSSALPPLSFPLLPCSSNASRPPFFGNLHLAAIDRTYCPEQLRFLKE</sequence>
<evidence type="ECO:0000313" key="1">
    <source>
        <dbReference type="EMBL" id="RRT60739.1"/>
    </source>
</evidence>
<dbReference type="Proteomes" id="UP000287651">
    <property type="component" value="Unassembled WGS sequence"/>
</dbReference>
<feature type="non-terminal residue" evidence="1">
    <location>
        <position position="1"/>
    </location>
</feature>